<reference evidence="8" key="1">
    <citation type="submission" date="2023-07" db="EMBL/GenBank/DDBJ databases">
        <authorList>
            <consortium name="AG Swart"/>
            <person name="Singh M."/>
            <person name="Singh A."/>
            <person name="Seah K."/>
            <person name="Emmerich C."/>
        </authorList>
    </citation>
    <scope>NUCLEOTIDE SEQUENCE</scope>
    <source>
        <strain evidence="8">DP1</strain>
    </source>
</reference>
<protein>
    <recommendedName>
        <fullName evidence="7">AP2/ERF domain-containing protein</fullName>
    </recommendedName>
</protein>
<dbReference type="GO" id="GO:0005634">
    <property type="term" value="C:nucleus"/>
    <property type="evidence" value="ECO:0007669"/>
    <property type="project" value="UniProtKB-SubCell"/>
</dbReference>
<dbReference type="SUPFAM" id="SSF54171">
    <property type="entry name" value="DNA-binding domain"/>
    <property type="match status" value="1"/>
</dbReference>
<evidence type="ECO:0000313" key="8">
    <source>
        <dbReference type="EMBL" id="CAI2361931.1"/>
    </source>
</evidence>
<dbReference type="InterPro" id="IPR001471">
    <property type="entry name" value="AP2/ERF_dom"/>
</dbReference>
<feature type="domain" description="AP2/ERF" evidence="7">
    <location>
        <begin position="163"/>
        <end position="224"/>
    </location>
</feature>
<dbReference type="AlphaFoldDB" id="A0AAD1U849"/>
<keyword evidence="9" id="KW-1185">Reference proteome</keyword>
<evidence type="ECO:0000259" key="7">
    <source>
        <dbReference type="PROSITE" id="PS51032"/>
    </source>
</evidence>
<comment type="subcellular location">
    <subcellularLocation>
        <location evidence="1">Nucleus</location>
    </subcellularLocation>
</comment>
<dbReference type="Proteomes" id="UP001295684">
    <property type="component" value="Unassembled WGS sequence"/>
</dbReference>
<evidence type="ECO:0000256" key="1">
    <source>
        <dbReference type="ARBA" id="ARBA00004123"/>
    </source>
</evidence>
<keyword evidence="4" id="KW-0804">Transcription</keyword>
<dbReference type="Gene3D" id="3.30.730.10">
    <property type="entry name" value="AP2/ERF domain"/>
    <property type="match status" value="1"/>
</dbReference>
<keyword evidence="3" id="KW-0238">DNA-binding</keyword>
<sequence length="250" mass="28969">MNFGKFRNTIQKNSLLDKKSDIAFRKIERTTCDCSEACSSTSRAKRVCSSEDQDSSPSSRGLKNSYNLGCKPSNRSSRICPKLEVDPQEIETGDAQTFPEKSQTPVEEHKEALEKDRVVIQRRNRTWRLDISDRLPIIRRIIIKNNIGPFKNSTKKTRYTKNKYLGRRSKYIGVTKNNVNWQALINVDHEKKYIGTFVNELEAAKTYDLYAIAMQGKRAHLNFSYTSEEMVTMIDHYLAHRRINIDEHEA</sequence>
<name>A0AAD1U849_EUPCR</name>
<dbReference type="InterPro" id="IPR036955">
    <property type="entry name" value="AP2/ERF_dom_sf"/>
</dbReference>
<dbReference type="SMART" id="SM00380">
    <property type="entry name" value="AP2"/>
    <property type="match status" value="1"/>
</dbReference>
<accession>A0AAD1U849</accession>
<evidence type="ECO:0000256" key="6">
    <source>
        <dbReference type="SAM" id="MobiDB-lite"/>
    </source>
</evidence>
<keyword evidence="5" id="KW-0539">Nucleus</keyword>
<keyword evidence="2" id="KW-0805">Transcription regulation</keyword>
<evidence type="ECO:0000256" key="5">
    <source>
        <dbReference type="ARBA" id="ARBA00023242"/>
    </source>
</evidence>
<evidence type="ECO:0000256" key="3">
    <source>
        <dbReference type="ARBA" id="ARBA00023125"/>
    </source>
</evidence>
<proteinExistence type="predicted"/>
<evidence type="ECO:0000313" key="9">
    <source>
        <dbReference type="Proteomes" id="UP001295684"/>
    </source>
</evidence>
<feature type="region of interest" description="Disordered" evidence="6">
    <location>
        <begin position="46"/>
        <end position="68"/>
    </location>
</feature>
<dbReference type="InterPro" id="IPR016177">
    <property type="entry name" value="DNA-bd_dom_sf"/>
</dbReference>
<gene>
    <name evidence="8" type="ORF">ECRASSUSDP1_LOCUS3247</name>
</gene>
<comment type="caution">
    <text evidence="8">The sequence shown here is derived from an EMBL/GenBank/DDBJ whole genome shotgun (WGS) entry which is preliminary data.</text>
</comment>
<dbReference type="PROSITE" id="PS51032">
    <property type="entry name" value="AP2_ERF"/>
    <property type="match status" value="1"/>
</dbReference>
<organism evidence="8 9">
    <name type="scientific">Euplotes crassus</name>
    <dbReference type="NCBI Taxonomy" id="5936"/>
    <lineage>
        <taxon>Eukaryota</taxon>
        <taxon>Sar</taxon>
        <taxon>Alveolata</taxon>
        <taxon>Ciliophora</taxon>
        <taxon>Intramacronucleata</taxon>
        <taxon>Spirotrichea</taxon>
        <taxon>Hypotrichia</taxon>
        <taxon>Euplotida</taxon>
        <taxon>Euplotidae</taxon>
        <taxon>Moneuplotes</taxon>
    </lineage>
</organism>
<dbReference type="GO" id="GO:0003677">
    <property type="term" value="F:DNA binding"/>
    <property type="evidence" value="ECO:0007669"/>
    <property type="project" value="UniProtKB-KW"/>
</dbReference>
<evidence type="ECO:0000256" key="4">
    <source>
        <dbReference type="ARBA" id="ARBA00023163"/>
    </source>
</evidence>
<dbReference type="GO" id="GO:0003700">
    <property type="term" value="F:DNA-binding transcription factor activity"/>
    <property type="evidence" value="ECO:0007669"/>
    <property type="project" value="InterPro"/>
</dbReference>
<evidence type="ECO:0000256" key="2">
    <source>
        <dbReference type="ARBA" id="ARBA00023015"/>
    </source>
</evidence>
<dbReference type="EMBL" id="CAMPGE010003107">
    <property type="protein sequence ID" value="CAI2361931.1"/>
    <property type="molecule type" value="Genomic_DNA"/>
</dbReference>